<dbReference type="GO" id="GO:0007059">
    <property type="term" value="P:chromosome segregation"/>
    <property type="evidence" value="ECO:0007669"/>
    <property type="project" value="UniProtKB-KW"/>
</dbReference>
<comment type="similarity">
    <text evidence="1">Belongs to the ParB family.</text>
</comment>
<accession>U2ERB1</accession>
<dbReference type="SUPFAM" id="SSF109709">
    <property type="entry name" value="KorB DNA-binding domain-like"/>
    <property type="match status" value="1"/>
</dbReference>
<reference evidence="7 8" key="1">
    <citation type="journal article" date="2011" name="J. Bacteriol.">
        <title>Genome sequence of Salinisphaera shabanensis, a gammaproteobacterium from the harsh, variable environment of the brine-seawater interface of the Shaban Deep in the Red Sea.</title>
        <authorList>
            <person name="Antunes A."/>
            <person name="Alam I."/>
            <person name="Bajic V.B."/>
            <person name="Stingl U."/>
        </authorList>
    </citation>
    <scope>NUCLEOTIDE SEQUENCE [LARGE SCALE GENOMIC DNA]</scope>
    <source>
        <strain evidence="7 8">E1L3A</strain>
    </source>
</reference>
<dbReference type="Gene3D" id="1.10.10.2830">
    <property type="match status" value="1"/>
</dbReference>
<dbReference type="GO" id="GO:0005694">
    <property type="term" value="C:chromosome"/>
    <property type="evidence" value="ECO:0007669"/>
    <property type="project" value="TreeGrafter"/>
</dbReference>
<keyword evidence="7" id="KW-0436">Ligase</keyword>
<dbReference type="CDD" id="cd16393">
    <property type="entry name" value="SPO0J_N"/>
    <property type="match status" value="1"/>
</dbReference>
<dbReference type="RefSeq" id="WP_006914062.1">
    <property type="nucleotide sequence ID" value="NZ_AFNV02000003.1"/>
</dbReference>
<protein>
    <recommendedName>
        <fullName evidence="2">Probable chromosome-partitioning protein ParB</fullName>
    </recommendedName>
</protein>
<dbReference type="SMART" id="SM00470">
    <property type="entry name" value="ParB"/>
    <property type="match status" value="1"/>
</dbReference>
<evidence type="ECO:0000259" key="6">
    <source>
        <dbReference type="SMART" id="SM00470"/>
    </source>
</evidence>
<dbReference type="Proteomes" id="UP000006242">
    <property type="component" value="Unassembled WGS sequence"/>
</dbReference>
<dbReference type="eggNOG" id="COG1475">
    <property type="taxonomic scope" value="Bacteria"/>
</dbReference>
<dbReference type="OrthoDB" id="9802051at2"/>
<dbReference type="SUPFAM" id="SSF110849">
    <property type="entry name" value="ParB/Sulfiredoxin"/>
    <property type="match status" value="1"/>
</dbReference>
<keyword evidence="4" id="KW-0238">DNA-binding</keyword>
<dbReference type="Pfam" id="PF23552">
    <property type="entry name" value="ParB_C"/>
    <property type="match status" value="1"/>
</dbReference>
<sequence length="276" mass="30059">MTDFSPAAESHARRVVSISIELIRPGTSQARTAFESERIDELATSIASAGVIQPVVVCGDHASGYQLLAGERRWRAAQRAGLTELPAIVRNDLDATQAAVLGLIENLQRESLGVMDTAHGLARLCDEHGLTHDAVARQIGKSRVYVTNYLRLRQLAAPVQRHIEAGELNLGHAKILAGLSEAQQIALARDAAKKHMSVRQLEQAARRAATQAAPTRDATGPDNTMRELETRLAEHVGNAVAIDYDAERRRGELRIAFHDLDEFDGLLARLGFNTEA</sequence>
<keyword evidence="3" id="KW-0159">Chromosome partition</keyword>
<evidence type="ECO:0000256" key="4">
    <source>
        <dbReference type="ARBA" id="ARBA00023125"/>
    </source>
</evidence>
<dbReference type="EMBL" id="AFNV02000003">
    <property type="protein sequence ID" value="ERJ20537.1"/>
    <property type="molecule type" value="Genomic_DNA"/>
</dbReference>
<dbReference type="InterPro" id="IPR003115">
    <property type="entry name" value="ParB_N"/>
</dbReference>
<dbReference type="GO" id="GO:0004812">
    <property type="term" value="F:aminoacyl-tRNA ligase activity"/>
    <property type="evidence" value="ECO:0007669"/>
    <property type="project" value="UniProtKB-KW"/>
</dbReference>
<dbReference type="FunFam" id="1.10.10.2830:FF:000001">
    <property type="entry name" value="Chromosome partitioning protein ParB"/>
    <property type="match status" value="1"/>
</dbReference>
<name>U2ERB1_9GAMM</name>
<dbReference type="InterPro" id="IPR041468">
    <property type="entry name" value="HTH_ParB/Spo0J"/>
</dbReference>
<dbReference type="InterPro" id="IPR036086">
    <property type="entry name" value="ParB/Sulfiredoxin_sf"/>
</dbReference>
<dbReference type="PANTHER" id="PTHR33375:SF1">
    <property type="entry name" value="CHROMOSOME-PARTITIONING PROTEIN PARB-RELATED"/>
    <property type="match status" value="1"/>
</dbReference>
<dbReference type="AlphaFoldDB" id="U2ERB1"/>
<organism evidence="7 8">
    <name type="scientific">Salinisphaera shabanensis E1L3A</name>
    <dbReference type="NCBI Taxonomy" id="1033802"/>
    <lineage>
        <taxon>Bacteria</taxon>
        <taxon>Pseudomonadati</taxon>
        <taxon>Pseudomonadota</taxon>
        <taxon>Gammaproteobacteria</taxon>
        <taxon>Salinisphaerales</taxon>
        <taxon>Salinisphaeraceae</taxon>
        <taxon>Salinisphaera</taxon>
    </lineage>
</organism>
<evidence type="ECO:0000256" key="3">
    <source>
        <dbReference type="ARBA" id="ARBA00022829"/>
    </source>
</evidence>
<evidence type="ECO:0000256" key="5">
    <source>
        <dbReference type="ARBA" id="ARBA00025472"/>
    </source>
</evidence>
<dbReference type="FunFam" id="3.90.1530.30:FF:000001">
    <property type="entry name" value="Chromosome partitioning protein ParB"/>
    <property type="match status" value="1"/>
</dbReference>
<reference evidence="7 8" key="2">
    <citation type="journal article" date="2013" name="PLoS ONE">
        <title>INDIGO - INtegrated Data Warehouse of MIcrobial GenOmes with Examples from the Red Sea Extremophiles.</title>
        <authorList>
            <person name="Alam I."/>
            <person name="Antunes A."/>
            <person name="Kamau A.A."/>
            <person name="Ba Alawi W."/>
            <person name="Kalkatawi M."/>
            <person name="Stingl U."/>
            <person name="Bajic V.B."/>
        </authorList>
    </citation>
    <scope>NUCLEOTIDE SEQUENCE [LARGE SCALE GENOMIC DNA]</scope>
    <source>
        <strain evidence="7 8">E1L3A</strain>
    </source>
</reference>
<dbReference type="Pfam" id="PF02195">
    <property type="entry name" value="ParB_N"/>
    <property type="match status" value="1"/>
</dbReference>
<dbReference type="InterPro" id="IPR004437">
    <property type="entry name" value="ParB/RepB/Spo0J"/>
</dbReference>
<dbReference type="STRING" id="1033802.SSPSH_000647"/>
<proteinExistence type="inferred from homology"/>
<keyword evidence="8" id="KW-1185">Reference proteome</keyword>
<comment type="caution">
    <text evidence="7">The sequence shown here is derived from an EMBL/GenBank/DDBJ whole genome shotgun (WGS) entry which is preliminary data.</text>
</comment>
<evidence type="ECO:0000256" key="2">
    <source>
        <dbReference type="ARBA" id="ARBA00022372"/>
    </source>
</evidence>
<evidence type="ECO:0000256" key="1">
    <source>
        <dbReference type="ARBA" id="ARBA00006295"/>
    </source>
</evidence>
<evidence type="ECO:0000313" key="7">
    <source>
        <dbReference type="EMBL" id="ERJ20537.1"/>
    </source>
</evidence>
<dbReference type="InterPro" id="IPR057240">
    <property type="entry name" value="ParB_dimer_C"/>
</dbReference>
<feature type="domain" description="ParB-like N-terminal" evidence="6">
    <location>
        <begin position="16"/>
        <end position="107"/>
    </location>
</feature>
<comment type="function">
    <text evidence="5">Involved in chromosome partition. Localize to both poles of the predivisional cell following completion of DNA replication. Binds to the DNA origin of replication.</text>
</comment>
<dbReference type="Gene3D" id="3.90.1530.30">
    <property type="match status" value="1"/>
</dbReference>
<dbReference type="GO" id="GO:0003677">
    <property type="term" value="F:DNA binding"/>
    <property type="evidence" value="ECO:0007669"/>
    <property type="project" value="UniProtKB-KW"/>
</dbReference>
<dbReference type="PANTHER" id="PTHR33375">
    <property type="entry name" value="CHROMOSOME-PARTITIONING PROTEIN PARB-RELATED"/>
    <property type="match status" value="1"/>
</dbReference>
<dbReference type="Pfam" id="PF17762">
    <property type="entry name" value="HTH_ParB"/>
    <property type="match status" value="1"/>
</dbReference>
<evidence type="ECO:0000313" key="8">
    <source>
        <dbReference type="Proteomes" id="UP000006242"/>
    </source>
</evidence>
<dbReference type="NCBIfam" id="TIGR00180">
    <property type="entry name" value="parB_part"/>
    <property type="match status" value="1"/>
</dbReference>
<gene>
    <name evidence="7" type="ORF">SSPSH_000647</name>
</gene>
<dbReference type="InterPro" id="IPR050336">
    <property type="entry name" value="Chromosome_partition/occlusion"/>
</dbReference>